<accession>A0AAJ4MPB7</accession>
<protein>
    <submittedName>
        <fullName evidence="3">AAA family ATPase</fullName>
    </submittedName>
</protein>
<evidence type="ECO:0000259" key="2">
    <source>
        <dbReference type="Pfam" id="PF13304"/>
    </source>
</evidence>
<dbReference type="GO" id="GO:0016887">
    <property type="term" value="F:ATP hydrolysis activity"/>
    <property type="evidence" value="ECO:0007669"/>
    <property type="project" value="InterPro"/>
</dbReference>
<gene>
    <name evidence="3" type="ORF">J3P46_17955</name>
</gene>
<dbReference type="Gene3D" id="3.40.50.300">
    <property type="entry name" value="P-loop containing nucleotide triphosphate hydrolases"/>
    <property type="match status" value="1"/>
</dbReference>
<organism evidence="3 4">
    <name type="scientific">Janthinobacterium lividum</name>
    <dbReference type="NCBI Taxonomy" id="29581"/>
    <lineage>
        <taxon>Bacteria</taxon>
        <taxon>Pseudomonadati</taxon>
        <taxon>Pseudomonadota</taxon>
        <taxon>Betaproteobacteria</taxon>
        <taxon>Burkholderiales</taxon>
        <taxon>Oxalobacteraceae</taxon>
        <taxon>Janthinobacterium</taxon>
    </lineage>
</organism>
<evidence type="ECO:0000313" key="4">
    <source>
        <dbReference type="Proteomes" id="UP000662821"/>
    </source>
</evidence>
<dbReference type="RefSeq" id="WP_191909708.1">
    <property type="nucleotide sequence ID" value="NZ_CP071520.1"/>
</dbReference>
<reference evidence="3 4" key="1">
    <citation type="submission" date="2021-03" db="EMBL/GenBank/DDBJ databases">
        <title>Draft genome sequence of Janthinobacterium sp. strain PLB02 isolated from infected primmorphs (Lubomirskia baicalensis).</title>
        <authorList>
            <person name="Chernogor L.I."/>
            <person name="Belikov S.I."/>
            <person name="Petrushin I.S."/>
        </authorList>
    </citation>
    <scope>NUCLEOTIDE SEQUENCE [LARGE SCALE GENOMIC DNA]</scope>
    <source>
        <strain evidence="3 4">PLB02</strain>
    </source>
</reference>
<dbReference type="Pfam" id="PF13304">
    <property type="entry name" value="AAA_21"/>
    <property type="match status" value="1"/>
</dbReference>
<feature type="domain" description="ATPase AAA-type core" evidence="2">
    <location>
        <begin position="26"/>
        <end position="366"/>
    </location>
</feature>
<dbReference type="CDD" id="cd00267">
    <property type="entry name" value="ABC_ATPase"/>
    <property type="match status" value="1"/>
</dbReference>
<dbReference type="GO" id="GO:0005524">
    <property type="term" value="F:ATP binding"/>
    <property type="evidence" value="ECO:0007669"/>
    <property type="project" value="InterPro"/>
</dbReference>
<name>A0AAJ4MPB7_9BURK</name>
<feature type="coiled-coil region" evidence="1">
    <location>
        <begin position="431"/>
        <end position="458"/>
    </location>
</feature>
<evidence type="ECO:0000313" key="3">
    <source>
        <dbReference type="EMBL" id="QSX94603.1"/>
    </source>
</evidence>
<evidence type="ECO:0000256" key="1">
    <source>
        <dbReference type="SAM" id="Coils"/>
    </source>
</evidence>
<dbReference type="AlphaFoldDB" id="A0AAJ4MPB7"/>
<dbReference type="Proteomes" id="UP000662821">
    <property type="component" value="Chromosome"/>
</dbReference>
<proteinExistence type="predicted"/>
<dbReference type="PANTHER" id="PTHR43581:SF2">
    <property type="entry name" value="EXCINUCLEASE ATPASE SUBUNIT"/>
    <property type="match status" value="1"/>
</dbReference>
<dbReference type="InterPro" id="IPR027417">
    <property type="entry name" value="P-loop_NTPase"/>
</dbReference>
<dbReference type="InterPro" id="IPR003959">
    <property type="entry name" value="ATPase_AAA_core"/>
</dbReference>
<dbReference type="SUPFAM" id="SSF52540">
    <property type="entry name" value="P-loop containing nucleoside triphosphate hydrolases"/>
    <property type="match status" value="1"/>
</dbReference>
<dbReference type="PANTHER" id="PTHR43581">
    <property type="entry name" value="ATP/GTP PHOSPHATASE"/>
    <property type="match status" value="1"/>
</dbReference>
<dbReference type="InterPro" id="IPR051396">
    <property type="entry name" value="Bact_Antivir_Def_Nuclease"/>
</dbReference>
<dbReference type="EMBL" id="CP071520">
    <property type="protein sequence ID" value="QSX94603.1"/>
    <property type="molecule type" value="Genomic_DNA"/>
</dbReference>
<sequence>MEILHVRSERSDIDLGFSKKINGNRITLLTGPNGCGKTEILTVLASAFREKKLLPKEHYVCWRRAEKIFDTYARHDGAQEYPERIIAQTFSPFSRFPATLKEKTTLTDVYSLGRSNENRYVTIGLHRSSRFWGANLGRQTLKEAIYRLSESVGQVGVISKVLLKLGYLDEINFHFKLLPQLIKIKIKEKDDRLSAAVELLEDAVNNARSLKFKAPLVSELRRHGIYGVAELILEAVEIISEFEKSDSSYQYNVKFTSERRIKDFSIIQSFALLERLNLLRLESCLLTRTNGGTMDVANASSGQQQMLCSIIGLATAIRDDSLVLIDEPELSLHPQWQQLFLEYLQAVLLPFRDCHIFVATHSPLIVQGARTLGIDVVALGNRELAEPKGPADNSVEETLMDVFETPVPFSSHLANKVFSIVSLVEEEALEKPNSKTQKMEAEAELKALQRLYSSAMVRDDKSLALLNDALELVQMDPYSNEVKSDTSNDE</sequence>
<keyword evidence="1" id="KW-0175">Coiled coil</keyword>